<dbReference type="Gene3D" id="3.40.50.1820">
    <property type="entry name" value="alpha/beta hydrolase"/>
    <property type="match status" value="1"/>
</dbReference>
<keyword evidence="4" id="KW-1185">Reference proteome</keyword>
<proteinExistence type="predicted"/>
<evidence type="ECO:0000313" key="3">
    <source>
        <dbReference type="EMBL" id="MBD3109587.1"/>
    </source>
</evidence>
<dbReference type="EMBL" id="JACXSI010000038">
    <property type="protein sequence ID" value="MBD3109587.1"/>
    <property type="molecule type" value="Genomic_DNA"/>
</dbReference>
<comment type="caution">
    <text evidence="3">The sequence shown here is derived from an EMBL/GenBank/DDBJ whole genome shotgun (WGS) entry which is preliminary data.</text>
</comment>
<evidence type="ECO:0000313" key="4">
    <source>
        <dbReference type="Proteomes" id="UP000602076"/>
    </source>
</evidence>
<dbReference type="PANTHER" id="PTHR43358">
    <property type="entry name" value="ALPHA/BETA-HYDROLASE"/>
    <property type="match status" value="1"/>
</dbReference>
<feature type="domain" description="Serine aminopeptidase S33" evidence="2">
    <location>
        <begin position="80"/>
        <end position="193"/>
    </location>
</feature>
<keyword evidence="1" id="KW-1133">Transmembrane helix</keyword>
<dbReference type="RefSeq" id="WP_190999122.1">
    <property type="nucleotide sequence ID" value="NZ_JACXSI010000038.1"/>
</dbReference>
<dbReference type="InterPro" id="IPR022742">
    <property type="entry name" value="Hydrolase_4"/>
</dbReference>
<dbReference type="Proteomes" id="UP000602076">
    <property type="component" value="Unassembled WGS sequence"/>
</dbReference>
<dbReference type="PANTHER" id="PTHR43358:SF5">
    <property type="entry name" value="EXPORTED PROTEIN"/>
    <property type="match status" value="1"/>
</dbReference>
<reference evidence="3" key="1">
    <citation type="submission" date="2020-09" db="EMBL/GenBank/DDBJ databases">
        <title>Bacillus faecalis sp. nov., a moderately halophilic bacterium isolated from cow faeces.</title>
        <authorList>
            <person name="Jiang L."/>
            <person name="Lee J."/>
        </authorList>
    </citation>
    <scope>NUCLEOTIDE SEQUENCE</scope>
    <source>
        <strain evidence="3">AGMB 02131</strain>
    </source>
</reference>
<name>A0A927CZN1_9BACI</name>
<dbReference type="InterPro" id="IPR029058">
    <property type="entry name" value="AB_hydrolase_fold"/>
</dbReference>
<organism evidence="3 4">
    <name type="scientific">Peribacillus faecalis</name>
    <dbReference type="NCBI Taxonomy" id="2772559"/>
    <lineage>
        <taxon>Bacteria</taxon>
        <taxon>Bacillati</taxon>
        <taxon>Bacillota</taxon>
        <taxon>Bacilli</taxon>
        <taxon>Bacillales</taxon>
        <taxon>Bacillaceae</taxon>
        <taxon>Peribacillus</taxon>
    </lineage>
</organism>
<gene>
    <name evidence="3" type="ORF">IEO70_14660</name>
</gene>
<keyword evidence="1" id="KW-0812">Transmembrane</keyword>
<feature type="transmembrane region" description="Helical" evidence="1">
    <location>
        <begin position="6"/>
        <end position="28"/>
    </location>
</feature>
<dbReference type="Pfam" id="PF12146">
    <property type="entry name" value="Hydrolase_4"/>
    <property type="match status" value="1"/>
</dbReference>
<accession>A0A927CZN1</accession>
<protein>
    <submittedName>
        <fullName evidence="3">Alpha/beta hydrolase</fullName>
    </submittedName>
</protein>
<dbReference type="SUPFAM" id="SSF53474">
    <property type="entry name" value="alpha/beta-Hydrolases"/>
    <property type="match status" value="1"/>
</dbReference>
<keyword evidence="1" id="KW-0472">Membrane</keyword>
<evidence type="ECO:0000259" key="2">
    <source>
        <dbReference type="Pfam" id="PF12146"/>
    </source>
</evidence>
<dbReference type="InterPro" id="IPR052920">
    <property type="entry name" value="DNA-binding_regulatory"/>
</dbReference>
<evidence type="ECO:0000256" key="1">
    <source>
        <dbReference type="SAM" id="Phobius"/>
    </source>
</evidence>
<sequence length="300" mass="34530">MKKGLRALLIFIITVFSIGTYFTNTLMFMKRKKDSFIKEREIKAKRLVIEDFEALPKTSVSVKSPYGYSLDCLFVQPNNTKQWMIFCHGITENKMNSIKYMNIFLKRGFNAVIYDHRRHGQSGGKTSSYGYYEKYDLEAVINELKIREGEDVSFGIHGESMGAATALLYAGSIRDDAAFYIVDCPFSTFRNQLSYRIKKDMHIPAWMIISIGGLFLKVREGYRIKDVSPLSVIKNIRKPILFIHSEHDPFIPATMTKQLFEASIAPKQLFIAKNGAHAQSYNENPQEYEQAIDDFLKTYN</sequence>
<dbReference type="GO" id="GO:0016787">
    <property type="term" value="F:hydrolase activity"/>
    <property type="evidence" value="ECO:0007669"/>
    <property type="project" value="UniProtKB-KW"/>
</dbReference>
<dbReference type="AlphaFoldDB" id="A0A927CZN1"/>
<keyword evidence="3" id="KW-0378">Hydrolase</keyword>